<evidence type="ECO:0000256" key="3">
    <source>
        <dbReference type="PROSITE-ProRule" id="PRU00339"/>
    </source>
</evidence>
<dbReference type="RefSeq" id="WP_237239869.1">
    <property type="nucleotide sequence ID" value="NZ_JAKKDU010000009.1"/>
</dbReference>
<dbReference type="InterPro" id="IPR050498">
    <property type="entry name" value="Ycf3"/>
</dbReference>
<comment type="caution">
    <text evidence="6">The sequence shown here is derived from an EMBL/GenBank/DDBJ whole genome shotgun (WGS) entry which is preliminary data.</text>
</comment>
<dbReference type="PROSITE" id="PS50005">
    <property type="entry name" value="TPR"/>
    <property type="match status" value="1"/>
</dbReference>
<dbReference type="Proteomes" id="UP001199795">
    <property type="component" value="Unassembled WGS sequence"/>
</dbReference>
<dbReference type="EMBL" id="JAKKDU010000009">
    <property type="protein sequence ID" value="MCF7568526.1"/>
    <property type="molecule type" value="Genomic_DNA"/>
</dbReference>
<protein>
    <submittedName>
        <fullName evidence="6">DUF5107 domain-containing protein</fullName>
    </submittedName>
</protein>
<evidence type="ECO:0000256" key="1">
    <source>
        <dbReference type="ARBA" id="ARBA00022737"/>
    </source>
</evidence>
<dbReference type="AlphaFoldDB" id="A0AAE3EP49"/>
<evidence type="ECO:0000256" key="2">
    <source>
        <dbReference type="ARBA" id="ARBA00022803"/>
    </source>
</evidence>
<dbReference type="Pfam" id="PF17128">
    <property type="entry name" value="DUF5107"/>
    <property type="match status" value="1"/>
</dbReference>
<sequence>MELYFKKMTVFFFGISCFLVSNLAHAQTATITEEIKSIKTYAFDEPNPLPILKENPKIYPYYKFEGYQQTAKNKDWKVVTLENDYIKLWVLPEVGGKVWGAIEKSTGEEFLYKNDVLKFRNIAMRGPWTSGGIEFNFGIIGHTPATATPVDYVIKENKDGSVSCIVGTMDLPSRTEWRVEINLQKDKAYFETKASWYNPTPLNQSYYNWMTAAAVAKNDLEFFIPGNKYLEHGGNAKLWPIDEEGRNLSEYKNNNFGPHKSYHIVGDYKDFFGGYYHDTNFGFGHWSPYEEMPGQKLWLWALSRSGGIWEDLLTDTDGQYIEFQAGRLFNQYSPGKDINPVTQANFDPHAMDTWREIWFPFKDINGMVDASEYGVLNVEHSESEIVIGVNALQKLNETLKVTVNGEVVVNERLDMNPMNTFFRSIKSKPTDNIKVVIGNNKLKYSTNKDEYLIKRPFYSDAALQISETQKLYTNGWEALKFREYKKASENLLALIKIDPSHQEGLVKLAELEYRKTNYDQALKYANTVLRLDTYNPEANYKAGIIYRAKKDYVNALESFGWAARSTKYRSVSYAQMAEIHLRLNNYNKAKEYASKALNFNTYNLNARKVLMVLARKQKTHEAFKTQLATILDIDPLNHFAVYENYLYTNGNTYKSSLNSEFPVERAIELAIQYQKIGENDEAINVLKDFKRDVKVKLWLAYLLKEKSSHGSNQLLEEVLAISPNFVLPYRRETIPVLEWAIQEKQHWKLKFYLAQNYIAVGLIDKGKQLLKSSYNKPDFDVFYRFRAIYLESENYTFRLQDYKKAIELNGNNWKVWGELIQFYLINSKYDEAYANGKKAFKKFPNNYNIELLYAKSLIEVKKYSQSLKIIKNTIVLPSELAMISRNIYFDTHVFLANQYIQEKKYTKAIQLLKDSKEWPEHLGVGKPYDVDNRLQDYLLAICFEKLKNDGKRNNLLEGIINHTNANKSGRSINKLFNLLALKKLGRNADLNKLVSTLEKSTTKDDVTNKLVLAIFKKDDEKFSELKKESNLSEGLWSLLVASSGY</sequence>
<evidence type="ECO:0000256" key="4">
    <source>
        <dbReference type="SAM" id="SignalP"/>
    </source>
</evidence>
<dbReference type="InterPro" id="IPR011990">
    <property type="entry name" value="TPR-like_helical_dom_sf"/>
</dbReference>
<dbReference type="PANTHER" id="PTHR44858:SF1">
    <property type="entry name" value="UDP-N-ACETYLGLUCOSAMINE--PEPTIDE N-ACETYLGLUCOSAMINYLTRANSFERASE SPINDLY-RELATED"/>
    <property type="match status" value="1"/>
</dbReference>
<keyword evidence="4" id="KW-0732">Signal</keyword>
<dbReference type="SMART" id="SM00028">
    <property type="entry name" value="TPR"/>
    <property type="match status" value="7"/>
</dbReference>
<organism evidence="6 7">
    <name type="scientific">Wocania arenilitoris</name>
    <dbReference type="NCBI Taxonomy" id="2044858"/>
    <lineage>
        <taxon>Bacteria</taxon>
        <taxon>Pseudomonadati</taxon>
        <taxon>Bacteroidota</taxon>
        <taxon>Flavobacteriia</taxon>
        <taxon>Flavobacteriales</taxon>
        <taxon>Flavobacteriaceae</taxon>
        <taxon>Wocania</taxon>
    </lineage>
</organism>
<feature type="domain" description="DUF5107" evidence="5">
    <location>
        <begin position="57"/>
        <end position="360"/>
    </location>
</feature>
<evidence type="ECO:0000313" key="7">
    <source>
        <dbReference type="Proteomes" id="UP001199795"/>
    </source>
</evidence>
<dbReference type="Pfam" id="PF13432">
    <property type="entry name" value="TPR_16"/>
    <property type="match status" value="1"/>
</dbReference>
<gene>
    <name evidence="6" type="ORF">L3X37_09135</name>
</gene>
<evidence type="ECO:0000313" key="6">
    <source>
        <dbReference type="EMBL" id="MCF7568526.1"/>
    </source>
</evidence>
<keyword evidence="7" id="KW-1185">Reference proteome</keyword>
<keyword evidence="1" id="KW-0677">Repeat</keyword>
<dbReference type="Gene3D" id="1.25.40.10">
    <property type="entry name" value="Tetratricopeptide repeat domain"/>
    <property type="match status" value="3"/>
</dbReference>
<dbReference type="SUPFAM" id="SSF48452">
    <property type="entry name" value="TPR-like"/>
    <property type="match status" value="1"/>
</dbReference>
<feature type="repeat" description="TPR" evidence="3">
    <location>
        <begin position="570"/>
        <end position="603"/>
    </location>
</feature>
<reference evidence="6" key="1">
    <citation type="submission" date="2022-01" db="EMBL/GenBank/DDBJ databases">
        <title>Draft genome sequence of Sabulilitoribacter arenilitoris KCTC 52401.</title>
        <authorList>
            <person name="Oh J.-S."/>
        </authorList>
    </citation>
    <scope>NUCLEOTIDE SEQUENCE</scope>
    <source>
        <strain evidence="6">HMF6543</strain>
    </source>
</reference>
<name>A0AAE3EP49_9FLAO</name>
<evidence type="ECO:0000259" key="5">
    <source>
        <dbReference type="Pfam" id="PF17128"/>
    </source>
</evidence>
<dbReference type="InterPro" id="IPR033396">
    <property type="entry name" value="DUF5107"/>
</dbReference>
<feature type="signal peptide" evidence="4">
    <location>
        <begin position="1"/>
        <end position="26"/>
    </location>
</feature>
<dbReference type="InterPro" id="IPR019734">
    <property type="entry name" value="TPR_rpt"/>
</dbReference>
<proteinExistence type="predicted"/>
<dbReference type="PANTHER" id="PTHR44858">
    <property type="entry name" value="TETRATRICOPEPTIDE REPEAT PROTEIN 6"/>
    <property type="match status" value="1"/>
</dbReference>
<keyword evidence="2 3" id="KW-0802">TPR repeat</keyword>
<dbReference type="Pfam" id="PF13181">
    <property type="entry name" value="TPR_8"/>
    <property type="match status" value="1"/>
</dbReference>
<accession>A0AAE3EP49</accession>
<feature type="chain" id="PRO_5042107355" evidence="4">
    <location>
        <begin position="27"/>
        <end position="1045"/>
    </location>
</feature>